<feature type="region of interest" description="Disordered" evidence="1">
    <location>
        <begin position="183"/>
        <end position="224"/>
    </location>
</feature>
<dbReference type="AlphaFoldDB" id="A0A8R7Q4W0"/>
<organism evidence="2 3">
    <name type="scientific">Triticum urartu</name>
    <name type="common">Red wild einkorn</name>
    <name type="synonym">Crithodium urartu</name>
    <dbReference type="NCBI Taxonomy" id="4572"/>
    <lineage>
        <taxon>Eukaryota</taxon>
        <taxon>Viridiplantae</taxon>
        <taxon>Streptophyta</taxon>
        <taxon>Embryophyta</taxon>
        <taxon>Tracheophyta</taxon>
        <taxon>Spermatophyta</taxon>
        <taxon>Magnoliopsida</taxon>
        <taxon>Liliopsida</taxon>
        <taxon>Poales</taxon>
        <taxon>Poaceae</taxon>
        <taxon>BOP clade</taxon>
        <taxon>Pooideae</taxon>
        <taxon>Triticodae</taxon>
        <taxon>Triticeae</taxon>
        <taxon>Triticinae</taxon>
        <taxon>Triticum</taxon>
    </lineage>
</organism>
<accession>A0A8R7Q4W0</accession>
<evidence type="ECO:0000256" key="1">
    <source>
        <dbReference type="SAM" id="MobiDB-lite"/>
    </source>
</evidence>
<evidence type="ECO:0000313" key="3">
    <source>
        <dbReference type="Proteomes" id="UP000015106"/>
    </source>
</evidence>
<reference evidence="2" key="2">
    <citation type="submission" date="2018-03" db="EMBL/GenBank/DDBJ databases">
        <title>The Triticum urartu genome reveals the dynamic nature of wheat genome evolution.</title>
        <authorList>
            <person name="Ling H."/>
            <person name="Ma B."/>
            <person name="Shi X."/>
            <person name="Liu H."/>
            <person name="Dong L."/>
            <person name="Sun H."/>
            <person name="Cao Y."/>
            <person name="Gao Q."/>
            <person name="Zheng S."/>
            <person name="Li Y."/>
            <person name="Yu Y."/>
            <person name="Du H."/>
            <person name="Qi M."/>
            <person name="Li Y."/>
            <person name="Yu H."/>
            <person name="Cui Y."/>
            <person name="Wang N."/>
            <person name="Chen C."/>
            <person name="Wu H."/>
            <person name="Zhao Y."/>
            <person name="Zhang J."/>
            <person name="Li Y."/>
            <person name="Zhou W."/>
            <person name="Zhang B."/>
            <person name="Hu W."/>
            <person name="Eijk M."/>
            <person name="Tang J."/>
            <person name="Witsenboer H."/>
            <person name="Zhao S."/>
            <person name="Li Z."/>
            <person name="Zhang A."/>
            <person name="Wang D."/>
            <person name="Liang C."/>
        </authorList>
    </citation>
    <scope>NUCLEOTIDE SEQUENCE [LARGE SCALE GENOMIC DNA]</scope>
    <source>
        <strain evidence="2">cv. G1812</strain>
    </source>
</reference>
<dbReference type="Gramene" id="TuG1812G0400001969.01.T01">
    <property type="protein sequence ID" value="TuG1812G0400001969.01.T01"/>
    <property type="gene ID" value="TuG1812G0400001969.01"/>
</dbReference>
<feature type="region of interest" description="Disordered" evidence="1">
    <location>
        <begin position="147"/>
        <end position="167"/>
    </location>
</feature>
<proteinExistence type="predicted"/>
<name>A0A8R7Q4W0_TRIUA</name>
<protein>
    <submittedName>
        <fullName evidence="2">Uncharacterized protein</fullName>
    </submittedName>
</protein>
<dbReference type="EnsemblPlants" id="TuG1812G0400001969.01.T01">
    <property type="protein sequence ID" value="TuG1812G0400001969.01.T01"/>
    <property type="gene ID" value="TuG1812G0400001969.01"/>
</dbReference>
<evidence type="ECO:0000313" key="2">
    <source>
        <dbReference type="EnsemblPlants" id="TuG1812G0400001969.01.T01"/>
    </source>
</evidence>
<reference evidence="3" key="1">
    <citation type="journal article" date="2013" name="Nature">
        <title>Draft genome of the wheat A-genome progenitor Triticum urartu.</title>
        <authorList>
            <person name="Ling H.Q."/>
            <person name="Zhao S."/>
            <person name="Liu D."/>
            <person name="Wang J."/>
            <person name="Sun H."/>
            <person name="Zhang C."/>
            <person name="Fan H."/>
            <person name="Li D."/>
            <person name="Dong L."/>
            <person name="Tao Y."/>
            <person name="Gao C."/>
            <person name="Wu H."/>
            <person name="Li Y."/>
            <person name="Cui Y."/>
            <person name="Guo X."/>
            <person name="Zheng S."/>
            <person name="Wang B."/>
            <person name="Yu K."/>
            <person name="Liang Q."/>
            <person name="Yang W."/>
            <person name="Lou X."/>
            <person name="Chen J."/>
            <person name="Feng M."/>
            <person name="Jian J."/>
            <person name="Zhang X."/>
            <person name="Luo G."/>
            <person name="Jiang Y."/>
            <person name="Liu J."/>
            <person name="Wang Z."/>
            <person name="Sha Y."/>
            <person name="Zhang B."/>
            <person name="Wu H."/>
            <person name="Tang D."/>
            <person name="Shen Q."/>
            <person name="Xue P."/>
            <person name="Zou S."/>
            <person name="Wang X."/>
            <person name="Liu X."/>
            <person name="Wang F."/>
            <person name="Yang Y."/>
            <person name="An X."/>
            <person name="Dong Z."/>
            <person name="Zhang K."/>
            <person name="Zhang X."/>
            <person name="Luo M.C."/>
            <person name="Dvorak J."/>
            <person name="Tong Y."/>
            <person name="Wang J."/>
            <person name="Yang H."/>
            <person name="Li Z."/>
            <person name="Wang D."/>
            <person name="Zhang A."/>
            <person name="Wang J."/>
        </authorList>
    </citation>
    <scope>NUCLEOTIDE SEQUENCE</scope>
    <source>
        <strain evidence="3">cv. G1812</strain>
    </source>
</reference>
<sequence length="327" mass="35222">MNQSKRKEKKFLWMMVAAHEASVVPLGRGRTGPVIEPCDDVEEDLVDVLRQLAGGEGVPHARVELERLVRAGRLPAEELADGGVRDPVASPVHDQEGQRHLREHLALDAEAGPEELVRRLEPRPPLVAVGVAADLVALGLRPVGGADDVPGGHHLPRRDEPGDGLQHLDHRRVRLHLLRDLAHGRHQHGPRPVGRPRPVEQQRHRAAHGLAQQEPRQLRRLVGGDGGGEVGVAVAEEDVEGGDVAPEAVRLAVALVVHAVDGVAGLRQPHPGAAHRHAALHRVTVAHEDEGLDWSGVGGEPPAGEELHPTRVLDVFFFVVVAVINVV</sequence>
<keyword evidence="3" id="KW-1185">Reference proteome</keyword>
<reference evidence="2" key="3">
    <citation type="submission" date="2022-06" db="UniProtKB">
        <authorList>
            <consortium name="EnsemblPlants"/>
        </authorList>
    </citation>
    <scope>IDENTIFICATION</scope>
</reference>
<dbReference type="Proteomes" id="UP000015106">
    <property type="component" value="Chromosome 4"/>
</dbReference>